<dbReference type="InterPro" id="IPR036388">
    <property type="entry name" value="WH-like_DNA-bd_sf"/>
</dbReference>
<dbReference type="Pfam" id="PF00392">
    <property type="entry name" value="GntR"/>
    <property type="match status" value="1"/>
</dbReference>
<dbReference type="STRING" id="1547922.ISF6_1651"/>
<evidence type="ECO:0000256" key="2">
    <source>
        <dbReference type="ARBA" id="ARBA00023125"/>
    </source>
</evidence>
<evidence type="ECO:0000313" key="7">
    <source>
        <dbReference type="Proteomes" id="UP000037660"/>
    </source>
</evidence>
<reference evidence="7" key="1">
    <citation type="submission" date="2015-07" db="EMBL/GenBank/DDBJ databases">
        <title>Discovery of a poly(ethylene terephthalate assimilation.</title>
        <authorList>
            <person name="Yoshida S."/>
            <person name="Hiraga K."/>
            <person name="Takehana T."/>
            <person name="Taniguchi I."/>
            <person name="Yamaji H."/>
            <person name="Maeda Y."/>
            <person name="Toyohara K."/>
            <person name="Miyamoto K."/>
            <person name="Kimura Y."/>
            <person name="Oda K."/>
        </authorList>
    </citation>
    <scope>NUCLEOTIDE SEQUENCE [LARGE SCALE GENOMIC DNA]</scope>
    <source>
        <strain evidence="7">NBRC 110686 / TISTR 2288 / 201-F6</strain>
    </source>
</reference>
<feature type="compositionally biased region" description="Low complexity" evidence="4">
    <location>
        <begin position="219"/>
        <end position="229"/>
    </location>
</feature>
<dbReference type="RefSeq" id="WP_082368200.1">
    <property type="nucleotide sequence ID" value="NZ_BBYR01000029.1"/>
</dbReference>
<keyword evidence="2" id="KW-0238">DNA-binding</keyword>
<evidence type="ECO:0000256" key="3">
    <source>
        <dbReference type="ARBA" id="ARBA00023163"/>
    </source>
</evidence>
<feature type="domain" description="HTH gntR-type" evidence="5">
    <location>
        <begin position="10"/>
        <end position="77"/>
    </location>
</feature>
<comment type="caution">
    <text evidence="6">The sequence shown here is derived from an EMBL/GenBank/DDBJ whole genome shotgun (WGS) entry which is preliminary data.</text>
</comment>
<dbReference type="SMART" id="SM00895">
    <property type="entry name" value="FCD"/>
    <property type="match status" value="1"/>
</dbReference>
<dbReference type="InterPro" id="IPR011711">
    <property type="entry name" value="GntR_C"/>
</dbReference>
<dbReference type="PRINTS" id="PR00035">
    <property type="entry name" value="HTHGNTR"/>
</dbReference>
<dbReference type="SUPFAM" id="SSF46785">
    <property type="entry name" value="Winged helix' DNA-binding domain"/>
    <property type="match status" value="1"/>
</dbReference>
<dbReference type="PANTHER" id="PTHR43537">
    <property type="entry name" value="TRANSCRIPTIONAL REGULATOR, GNTR FAMILY"/>
    <property type="match status" value="1"/>
</dbReference>
<reference evidence="6 7" key="2">
    <citation type="journal article" date="2016" name="Science">
        <title>A bacterium that degrades and assimilates poly(ethylene terephthalate).</title>
        <authorList>
            <person name="Yoshida S."/>
            <person name="Hiraga K."/>
            <person name="Takehana T."/>
            <person name="Taniguchi I."/>
            <person name="Yamaji H."/>
            <person name="Maeda Y."/>
            <person name="Toyohara K."/>
            <person name="Miyamoto K."/>
            <person name="Kimura Y."/>
            <person name="Oda K."/>
        </authorList>
    </citation>
    <scope>NUCLEOTIDE SEQUENCE [LARGE SCALE GENOMIC DNA]</scope>
    <source>
        <strain evidence="7">NBRC 110686 / TISTR 2288 / 201-F6</strain>
    </source>
</reference>
<dbReference type="EMBL" id="BBYR01000029">
    <property type="protein sequence ID" value="GAP35878.1"/>
    <property type="molecule type" value="Genomic_DNA"/>
</dbReference>
<dbReference type="Gene3D" id="1.10.10.10">
    <property type="entry name" value="Winged helix-like DNA-binding domain superfamily/Winged helix DNA-binding domain"/>
    <property type="match status" value="1"/>
</dbReference>
<proteinExistence type="predicted"/>
<protein>
    <submittedName>
        <fullName evidence="6">Transcriptional regulator, GntR family</fullName>
    </submittedName>
</protein>
<evidence type="ECO:0000259" key="5">
    <source>
        <dbReference type="PROSITE" id="PS50949"/>
    </source>
</evidence>
<evidence type="ECO:0000313" key="6">
    <source>
        <dbReference type="EMBL" id="GAP35878.1"/>
    </source>
</evidence>
<dbReference type="InterPro" id="IPR008920">
    <property type="entry name" value="TF_FadR/GntR_C"/>
</dbReference>
<dbReference type="Proteomes" id="UP000037660">
    <property type="component" value="Unassembled WGS sequence"/>
</dbReference>
<dbReference type="Pfam" id="PF07729">
    <property type="entry name" value="FCD"/>
    <property type="match status" value="1"/>
</dbReference>
<keyword evidence="7" id="KW-1185">Reference proteome</keyword>
<dbReference type="SMART" id="SM00345">
    <property type="entry name" value="HTH_GNTR"/>
    <property type="match status" value="1"/>
</dbReference>
<dbReference type="SUPFAM" id="SSF48008">
    <property type="entry name" value="GntR ligand-binding domain-like"/>
    <property type="match status" value="1"/>
</dbReference>
<dbReference type="GO" id="GO:0003677">
    <property type="term" value="F:DNA binding"/>
    <property type="evidence" value="ECO:0007669"/>
    <property type="project" value="UniProtKB-KW"/>
</dbReference>
<dbReference type="AlphaFoldDB" id="A0A0K8NZS6"/>
<dbReference type="PANTHER" id="PTHR43537:SF50">
    <property type="entry name" value="TRANSCRIPTIONAL REGULATORY PROTEIN"/>
    <property type="match status" value="1"/>
</dbReference>
<dbReference type="CDD" id="cd07377">
    <property type="entry name" value="WHTH_GntR"/>
    <property type="match status" value="1"/>
</dbReference>
<dbReference type="InterPro" id="IPR036390">
    <property type="entry name" value="WH_DNA-bd_sf"/>
</dbReference>
<dbReference type="OrthoDB" id="9799812at2"/>
<gene>
    <name evidence="6" type="ORF">ISF6_1651</name>
</gene>
<keyword evidence="3" id="KW-0804">Transcription</keyword>
<accession>A0A0K8NZS6</accession>
<dbReference type="PROSITE" id="PS50949">
    <property type="entry name" value="HTH_GNTR"/>
    <property type="match status" value="1"/>
</dbReference>
<keyword evidence="1" id="KW-0805">Transcription regulation</keyword>
<dbReference type="Gene3D" id="1.20.120.530">
    <property type="entry name" value="GntR ligand-binding domain-like"/>
    <property type="match status" value="1"/>
</dbReference>
<evidence type="ECO:0000256" key="4">
    <source>
        <dbReference type="SAM" id="MobiDB-lite"/>
    </source>
</evidence>
<dbReference type="InterPro" id="IPR000524">
    <property type="entry name" value="Tscrpt_reg_HTH_GntR"/>
</dbReference>
<evidence type="ECO:0000256" key="1">
    <source>
        <dbReference type="ARBA" id="ARBA00023015"/>
    </source>
</evidence>
<name>A0A0K8NZS6_PISS1</name>
<organism evidence="6 7">
    <name type="scientific">Piscinibacter sakaiensis</name>
    <name type="common">Ideonella sakaiensis</name>
    <dbReference type="NCBI Taxonomy" id="1547922"/>
    <lineage>
        <taxon>Bacteria</taxon>
        <taxon>Pseudomonadati</taxon>
        <taxon>Pseudomonadota</taxon>
        <taxon>Betaproteobacteria</taxon>
        <taxon>Burkholderiales</taxon>
        <taxon>Sphaerotilaceae</taxon>
        <taxon>Piscinibacter</taxon>
    </lineage>
</organism>
<dbReference type="GO" id="GO:0003700">
    <property type="term" value="F:DNA-binding transcription factor activity"/>
    <property type="evidence" value="ECO:0007669"/>
    <property type="project" value="InterPro"/>
</dbReference>
<sequence>MVQPTPLRPASLHEEVAARLRHMVFERLLAPGEWVDELKLAAEWEISRTPLREALKVLAAEGLVTLVPRQGCKVTELSEDDADRLFPVMALLEGRCAYEAVQQASAADLKGLRRLHEQLEKHAAAGSIDGYYRSNHEFHTRVQALAANRWLDRSINDLRIYVRMLRGRQLNWPGRMARSIAEHRALMAAFEARDAAAAQQVMHDHLIAQLDALRALRAAEQAQQGGEPALLPPTPADPGAGGEAAAPARAARRATGGRGAR</sequence>
<feature type="region of interest" description="Disordered" evidence="4">
    <location>
        <begin position="219"/>
        <end position="261"/>
    </location>
</feature>